<dbReference type="Pfam" id="PF09481">
    <property type="entry name" value="CRISPR_Cse1"/>
    <property type="match status" value="1"/>
</dbReference>
<organism evidence="1 2">
    <name type="scientific">Arenimonas composti TR7-09 = DSM 18010</name>
    <dbReference type="NCBI Taxonomy" id="1121013"/>
    <lineage>
        <taxon>Bacteria</taxon>
        <taxon>Pseudomonadati</taxon>
        <taxon>Pseudomonadota</taxon>
        <taxon>Gammaproteobacteria</taxon>
        <taxon>Lysobacterales</taxon>
        <taxon>Lysobacteraceae</taxon>
        <taxon>Arenimonas</taxon>
    </lineage>
</organism>
<evidence type="ECO:0000313" key="1">
    <source>
        <dbReference type="EMBL" id="KFN49271.1"/>
    </source>
</evidence>
<reference evidence="1 2" key="1">
    <citation type="submission" date="2013-09" db="EMBL/GenBank/DDBJ databases">
        <title>Genome sequencing of Arenimonas composti.</title>
        <authorList>
            <person name="Chen F."/>
            <person name="Wang G."/>
        </authorList>
    </citation>
    <scope>NUCLEOTIDE SEQUENCE [LARGE SCALE GENOMIC DNA]</scope>
    <source>
        <strain evidence="1 2">TR7-09</strain>
    </source>
</reference>
<proteinExistence type="predicted"/>
<dbReference type="NCBIfam" id="TIGR02547">
    <property type="entry name" value="casA_cse1"/>
    <property type="match status" value="1"/>
</dbReference>
<protein>
    <recommendedName>
        <fullName evidence="3">CRISPR-associated protein Cse1</fullName>
    </recommendedName>
</protein>
<evidence type="ECO:0000313" key="2">
    <source>
        <dbReference type="Proteomes" id="UP000029391"/>
    </source>
</evidence>
<gene>
    <name evidence="1" type="ORF">P873_11535</name>
</gene>
<dbReference type="eggNOG" id="ENOG502Z880">
    <property type="taxonomic scope" value="Bacteria"/>
</dbReference>
<dbReference type="InterPro" id="IPR013381">
    <property type="entry name" value="CRISPR-assoc_prot_Cse1"/>
</dbReference>
<accession>A0A091BBY5</accession>
<dbReference type="STRING" id="1121013.GCA_000426365_01349"/>
<dbReference type="AlphaFoldDB" id="A0A091BBY5"/>
<dbReference type="Proteomes" id="UP000029391">
    <property type="component" value="Unassembled WGS sequence"/>
</dbReference>
<dbReference type="RefSeq" id="WP_051239648.1">
    <property type="nucleotide sequence ID" value="NZ_AUFF01000002.1"/>
</dbReference>
<sequence length="538" mass="59645">MNLVNDPWIPVRTASGRERVISPLDLVGEDPVVDIAAIRPDFGAAIVQLLIGMVQWLVPPSASDWREVASGRRLPDLARWRELAPCFEFDTGARRFMQDMALGEAGDEEDDVSALLLDAPGGNTTRNNADLFVKRSPGMCLSLSLAAQALLTLQTNAPSGGKGHRTSLRGGGPLTMLLWPARIGGEAVPLWRKLWLNTIVIEEDPEPRPEVIFPWMADSLTSEEGKDVHAQLSPRSPTRLELTLLCYFATPRRIRLRFSEERCCTLSGERGPCAVGMLARNLGANYRSELFRHPLSPYYRDKNGAWLPRHLGPTGFTYADWVTAQAEDDASARPAVLSTDRLGLALARELPPDAVWAFGFAFDNMKCLAWHETRFRYLAIEDSERAAGVLAEAQHWIGAVKSVRDLLTRLLRQAWGADKPSGTSVAERELYAATESDFYDLLVERAALVTDSGEVIVAAHRRMRTQWKGRLVRAAMDVFRRHAERGDAAEMSLQALKRTSRAHAELARAVHFGLDKVLGLAPADEKRGRTGSKRRTEA</sequence>
<comment type="caution">
    <text evidence="1">The sequence shown here is derived from an EMBL/GenBank/DDBJ whole genome shotgun (WGS) entry which is preliminary data.</text>
</comment>
<dbReference type="EMBL" id="AWXU01000038">
    <property type="protein sequence ID" value="KFN49271.1"/>
    <property type="molecule type" value="Genomic_DNA"/>
</dbReference>
<name>A0A091BBY5_9GAMM</name>
<keyword evidence="2" id="KW-1185">Reference proteome</keyword>
<evidence type="ECO:0008006" key="3">
    <source>
        <dbReference type="Google" id="ProtNLM"/>
    </source>
</evidence>